<dbReference type="EMBL" id="ML987207">
    <property type="protein sequence ID" value="KAF2242507.1"/>
    <property type="molecule type" value="Genomic_DNA"/>
</dbReference>
<organism evidence="3 4">
    <name type="scientific">Trematosphaeria pertusa</name>
    <dbReference type="NCBI Taxonomy" id="390896"/>
    <lineage>
        <taxon>Eukaryota</taxon>
        <taxon>Fungi</taxon>
        <taxon>Dikarya</taxon>
        <taxon>Ascomycota</taxon>
        <taxon>Pezizomycotina</taxon>
        <taxon>Dothideomycetes</taxon>
        <taxon>Pleosporomycetidae</taxon>
        <taxon>Pleosporales</taxon>
        <taxon>Massarineae</taxon>
        <taxon>Trematosphaeriaceae</taxon>
        <taxon>Trematosphaeria</taxon>
    </lineage>
</organism>
<dbReference type="AlphaFoldDB" id="A0A6A6HWV1"/>
<dbReference type="GeneID" id="54583540"/>
<dbReference type="RefSeq" id="XP_033677511.1">
    <property type="nucleotide sequence ID" value="XM_033830210.1"/>
</dbReference>
<proteinExistence type="predicted"/>
<dbReference type="InterPro" id="IPR058253">
    <property type="entry name" value="Zn_ribbon_double"/>
</dbReference>
<feature type="domain" description="Probable double zinc ribbon" evidence="2">
    <location>
        <begin position="58"/>
        <end position="178"/>
    </location>
</feature>
<evidence type="ECO:0000313" key="3">
    <source>
        <dbReference type="EMBL" id="KAF2242507.1"/>
    </source>
</evidence>
<gene>
    <name evidence="3" type="ORF">BU26DRAFT_524126</name>
</gene>
<reference evidence="3" key="1">
    <citation type="journal article" date="2020" name="Stud. Mycol.">
        <title>101 Dothideomycetes genomes: a test case for predicting lifestyles and emergence of pathogens.</title>
        <authorList>
            <person name="Haridas S."/>
            <person name="Albert R."/>
            <person name="Binder M."/>
            <person name="Bloem J."/>
            <person name="Labutti K."/>
            <person name="Salamov A."/>
            <person name="Andreopoulos B."/>
            <person name="Baker S."/>
            <person name="Barry K."/>
            <person name="Bills G."/>
            <person name="Bluhm B."/>
            <person name="Cannon C."/>
            <person name="Castanera R."/>
            <person name="Culley D."/>
            <person name="Daum C."/>
            <person name="Ezra D."/>
            <person name="Gonzalez J."/>
            <person name="Henrissat B."/>
            <person name="Kuo A."/>
            <person name="Liang C."/>
            <person name="Lipzen A."/>
            <person name="Lutzoni F."/>
            <person name="Magnuson J."/>
            <person name="Mondo S."/>
            <person name="Nolan M."/>
            <person name="Ohm R."/>
            <person name="Pangilinan J."/>
            <person name="Park H.-J."/>
            <person name="Ramirez L."/>
            <person name="Alfaro M."/>
            <person name="Sun H."/>
            <person name="Tritt A."/>
            <person name="Yoshinaga Y."/>
            <person name="Zwiers L.-H."/>
            <person name="Turgeon B."/>
            <person name="Goodwin S."/>
            <person name="Spatafora J."/>
            <person name="Crous P."/>
            <person name="Grigoriev I."/>
        </authorList>
    </citation>
    <scope>NUCLEOTIDE SEQUENCE</scope>
    <source>
        <strain evidence="3">CBS 122368</strain>
    </source>
</reference>
<dbReference type="Pfam" id="PF26652">
    <property type="entry name" value="Zn_ribbon_double"/>
    <property type="match status" value="1"/>
</dbReference>
<name>A0A6A6HWV1_9PLEO</name>
<dbReference type="OrthoDB" id="3765493at2759"/>
<dbReference type="Proteomes" id="UP000800094">
    <property type="component" value="Unassembled WGS sequence"/>
</dbReference>
<keyword evidence="4" id="KW-1185">Reference proteome</keyword>
<feature type="compositionally biased region" description="Basic and acidic residues" evidence="1">
    <location>
        <begin position="195"/>
        <end position="215"/>
    </location>
</feature>
<evidence type="ECO:0000256" key="1">
    <source>
        <dbReference type="SAM" id="MobiDB-lite"/>
    </source>
</evidence>
<feature type="region of interest" description="Disordered" evidence="1">
    <location>
        <begin position="195"/>
        <end position="265"/>
    </location>
</feature>
<evidence type="ECO:0000313" key="4">
    <source>
        <dbReference type="Proteomes" id="UP000800094"/>
    </source>
</evidence>
<evidence type="ECO:0000259" key="2">
    <source>
        <dbReference type="Pfam" id="PF26652"/>
    </source>
</evidence>
<accession>A0A6A6HWV1</accession>
<sequence length="265" mass="30411">MTLFPNLLPVLRFRDKAQAKTGSPPPPVPRKHHMTPRKLERYLDTARRIEEPKSRGDGLWICSCEYENTVTHYEGFFPFKYLQCGSCKKQLCEVYRDSTEIFTPLHPRALANLIWVGKPDLAPYFQVCTGCGLSHRAEVRGDRVEFDDMLCPCGEVSSSKWKRFHIGDAKRYRKDPFGSSAKLYMKRVEKRVEESVAISKDRSNPTQPKDKEAAQRVRKHRANQRPTRPPARRPGAPPTDSVLGNRPLRPYISFEPPPLGRYTSA</sequence>
<feature type="region of interest" description="Disordered" evidence="1">
    <location>
        <begin position="15"/>
        <end position="35"/>
    </location>
</feature>
<protein>
    <recommendedName>
        <fullName evidence="2">Probable double zinc ribbon domain-containing protein</fullName>
    </recommendedName>
</protein>